<dbReference type="PANTHER" id="PTHR30071:SF1">
    <property type="entry name" value="CYTOCHROME B_B6 PROTEIN-RELATED"/>
    <property type="match status" value="1"/>
</dbReference>
<feature type="transmembrane region" description="Helical" evidence="6">
    <location>
        <begin position="233"/>
        <end position="252"/>
    </location>
</feature>
<dbReference type="KEGG" id="bpor:BPO_0682"/>
<accession>A0AAU0EZY1</accession>
<dbReference type="InterPro" id="IPR045062">
    <property type="entry name" value="Cyt_c_biogenesis_CcsA/CcmC"/>
</dbReference>
<gene>
    <name evidence="8" type="ORF">BPO_0682</name>
</gene>
<name>A0AAU0EZY1_9FLAO</name>
<evidence type="ECO:0000256" key="5">
    <source>
        <dbReference type="ARBA" id="ARBA00023136"/>
    </source>
</evidence>
<dbReference type="PANTHER" id="PTHR30071">
    <property type="entry name" value="HEME EXPORTER PROTEIN C"/>
    <property type="match status" value="1"/>
</dbReference>
<dbReference type="GO" id="GO:0020037">
    <property type="term" value="F:heme binding"/>
    <property type="evidence" value="ECO:0007669"/>
    <property type="project" value="InterPro"/>
</dbReference>
<keyword evidence="5 6" id="KW-0472">Membrane</keyword>
<organism evidence="8 9">
    <name type="scientific">Bergeyella porcorum</name>
    <dbReference type="NCBI Taxonomy" id="1735111"/>
    <lineage>
        <taxon>Bacteria</taxon>
        <taxon>Pseudomonadati</taxon>
        <taxon>Bacteroidota</taxon>
        <taxon>Flavobacteriia</taxon>
        <taxon>Flavobacteriales</taxon>
        <taxon>Weeksellaceae</taxon>
        <taxon>Bergeyella</taxon>
    </lineage>
</organism>
<keyword evidence="3" id="KW-0201">Cytochrome c-type biogenesis</keyword>
<dbReference type="GO" id="GO:0017004">
    <property type="term" value="P:cytochrome complex assembly"/>
    <property type="evidence" value="ECO:0007669"/>
    <property type="project" value="UniProtKB-KW"/>
</dbReference>
<feature type="transmembrane region" description="Helical" evidence="6">
    <location>
        <begin position="204"/>
        <end position="221"/>
    </location>
</feature>
<comment type="subcellular location">
    <subcellularLocation>
        <location evidence="1">Membrane</location>
        <topology evidence="1">Multi-pass membrane protein</topology>
    </subcellularLocation>
</comment>
<evidence type="ECO:0000256" key="3">
    <source>
        <dbReference type="ARBA" id="ARBA00022748"/>
    </source>
</evidence>
<evidence type="ECO:0000256" key="1">
    <source>
        <dbReference type="ARBA" id="ARBA00004141"/>
    </source>
</evidence>
<feature type="transmembrane region" description="Helical" evidence="6">
    <location>
        <begin position="68"/>
        <end position="86"/>
    </location>
</feature>
<dbReference type="GO" id="GO:0005886">
    <property type="term" value="C:plasma membrane"/>
    <property type="evidence" value="ECO:0007669"/>
    <property type="project" value="TreeGrafter"/>
</dbReference>
<evidence type="ECO:0000313" key="8">
    <source>
        <dbReference type="EMBL" id="WOC51329.1"/>
    </source>
</evidence>
<evidence type="ECO:0000256" key="2">
    <source>
        <dbReference type="ARBA" id="ARBA00022692"/>
    </source>
</evidence>
<dbReference type="AlphaFoldDB" id="A0AAU0EZY1"/>
<keyword evidence="2 6" id="KW-0812">Transmembrane</keyword>
<evidence type="ECO:0000256" key="4">
    <source>
        <dbReference type="ARBA" id="ARBA00022989"/>
    </source>
</evidence>
<dbReference type="Pfam" id="PF01578">
    <property type="entry name" value="Cytochrom_C_asm"/>
    <property type="match status" value="1"/>
</dbReference>
<keyword evidence="4 6" id="KW-1133">Transmembrane helix</keyword>
<sequence>MWQYFDILCYAVAVLILLANALLYSKASFLQKISLVLYAISVIVMGVFITQLWISLERPPLRTLAETRIWYSFFVAAIGWVLYLMYRYKWIVSYSSIMTLVFLGITFFHPDTQNKTLMPALHSVWFIPHVVVYIFAYAMFGMATVLAVFGLYKSYTHKNTEEEVTLVNKLINIGYTFLTLGLLFGALWAKEAWGHYWTWDPKETWAFITWLGYLIYIHLRYKYKNINDRQDFIIIIIAFILLLMCWFGVNYLPTAANSVHTYSG</sequence>
<feature type="transmembrane region" description="Helical" evidence="6">
    <location>
        <begin position="35"/>
        <end position="56"/>
    </location>
</feature>
<evidence type="ECO:0000259" key="7">
    <source>
        <dbReference type="Pfam" id="PF01578"/>
    </source>
</evidence>
<proteinExistence type="predicted"/>
<feature type="transmembrane region" description="Helical" evidence="6">
    <location>
        <begin position="5"/>
        <end position="23"/>
    </location>
</feature>
<dbReference type="InterPro" id="IPR002541">
    <property type="entry name" value="Cyt_c_assembly"/>
</dbReference>
<evidence type="ECO:0000256" key="6">
    <source>
        <dbReference type="SAM" id="Phobius"/>
    </source>
</evidence>
<dbReference type="Proteomes" id="UP001432059">
    <property type="component" value="Chromosome"/>
</dbReference>
<feature type="transmembrane region" description="Helical" evidence="6">
    <location>
        <begin position="130"/>
        <end position="149"/>
    </location>
</feature>
<dbReference type="EMBL" id="CP136426">
    <property type="protein sequence ID" value="WOC51329.1"/>
    <property type="molecule type" value="Genomic_DNA"/>
</dbReference>
<keyword evidence="9" id="KW-1185">Reference proteome</keyword>
<feature type="transmembrane region" description="Helical" evidence="6">
    <location>
        <begin position="170"/>
        <end position="189"/>
    </location>
</feature>
<feature type="transmembrane region" description="Helical" evidence="6">
    <location>
        <begin position="91"/>
        <end position="110"/>
    </location>
</feature>
<feature type="domain" description="Cytochrome c assembly protein" evidence="7">
    <location>
        <begin position="73"/>
        <end position="252"/>
    </location>
</feature>
<protein>
    <submittedName>
        <fullName evidence="8">ABC-type transport system involved in cytochrome c bioproteinis, permease component</fullName>
    </submittedName>
</protein>
<reference evidence="8" key="1">
    <citation type="submission" date="2023-10" db="EMBL/GenBank/DDBJ databases">
        <title>Characterization and whole genome sequencing of a novel strain of Bergeyella porcorum QD2021 isolated from pig.</title>
        <authorList>
            <person name="Liu G."/>
            <person name="Chen C."/>
            <person name="Han X."/>
        </authorList>
    </citation>
    <scope>NUCLEOTIDE SEQUENCE</scope>
    <source>
        <strain evidence="8">QD2021</strain>
    </source>
</reference>
<dbReference type="RefSeq" id="WP_327984972.1">
    <property type="nucleotide sequence ID" value="NZ_CP136426.1"/>
</dbReference>
<evidence type="ECO:0000313" key="9">
    <source>
        <dbReference type="Proteomes" id="UP001432059"/>
    </source>
</evidence>